<evidence type="ECO:0000313" key="2">
    <source>
        <dbReference type="EMBL" id="TGH28163.1"/>
    </source>
</evidence>
<dbReference type="EMBL" id="SRMN01000001">
    <property type="protein sequence ID" value="TGH28163.1"/>
    <property type="molecule type" value="Genomic_DNA"/>
</dbReference>
<name>A0A524RVZ8_9CHRO</name>
<gene>
    <name evidence="2" type="ORF">ERJ68_00145</name>
</gene>
<feature type="compositionally biased region" description="Basic residues" evidence="1">
    <location>
        <begin position="1"/>
        <end position="14"/>
    </location>
</feature>
<reference evidence="2 3" key="1">
    <citation type="journal article" date="2019" name="mSystems">
        <title>Life at home and on the roam: Genomic adaptions reflect the dual lifestyle of an intracellular, facultative symbiont.</title>
        <authorList>
            <person name="Burgsdorf I."/>
        </authorList>
    </citation>
    <scope>NUCLEOTIDE SEQUENCE [LARGE SCALE GENOMIC DNA]</scope>
    <source>
        <strain evidence="2">277cI</strain>
    </source>
</reference>
<dbReference type="NCBIfam" id="TIGR01539">
    <property type="entry name" value="portal_lambda"/>
    <property type="match status" value="1"/>
</dbReference>
<feature type="region of interest" description="Disordered" evidence="1">
    <location>
        <begin position="412"/>
        <end position="433"/>
    </location>
</feature>
<feature type="region of interest" description="Disordered" evidence="1">
    <location>
        <begin position="1"/>
        <end position="42"/>
    </location>
</feature>
<sequence length="606" mass="68648">MPHRHQWRRPHGASRRPECTGDAAPDTGGHNQPPAAEEVGGWPVPFLPGRANVIRSLHRLHRLQRLLGQHLAGARHGRGGGLAGLRRWVSSLAVPEARAAAGSLWDSTTLGDRLVFTSGGDTYIRSTRGDATSLTVVRRLARKLCQTNPYAVHLQRLITTNVVGPSGIRLQCNIVVEDDQRLMKAAPAKDEVRCRVIEKLWQRFCRADVFDLSGLRSFRQFEWAICDALSSDGDIFVRIVHRAVGRNHLEKKAAKICFELIGAHRLDINSNNISTRPGHIWRSGIEYNRDGRRTAYAFFSSDLDQMGHYPFTDRSVILPAENVLHICLKRRSEQVRGIPAVLPAITTLQNIDLYEESHWQRKHLQSNITGYVIRKPDEDDDLSVGASLVSAQGQEQAKRELQTAQRITEAPPGSFIQCEPGEEPRAPEWGPEDTTFPDTIKLMLRRIAAACGVSYSSLSRDFSDTNYSSSKLSEQQDRDNWLKLQQELIEQFHQPVFESWLDAAFHSGALPFSLFSDYLESRDKYCYPRWQGRTWSHIDPAKEMIARRTERELGIVTQAQQIAEHSGKDYEEVMRQLAYEHQHRIELGLPPFVADNGREEPSRDDD</sequence>
<dbReference type="InterPro" id="IPR006429">
    <property type="entry name" value="Phage_lambda_portal"/>
</dbReference>
<organism evidence="2 3">
    <name type="scientific">Aphanocapsa feldmannii 277cI</name>
    <dbReference type="NCBI Taxonomy" id="2507554"/>
    <lineage>
        <taxon>Bacteria</taxon>
        <taxon>Bacillati</taxon>
        <taxon>Cyanobacteriota</taxon>
        <taxon>Cyanophyceae</taxon>
        <taxon>Oscillatoriophycideae</taxon>
        <taxon>Chroococcales</taxon>
        <taxon>Microcystaceae</taxon>
        <taxon>Aphanocapsa</taxon>
    </lineage>
</organism>
<accession>A0A524RVZ8</accession>
<dbReference type="Pfam" id="PF05136">
    <property type="entry name" value="Phage_portal_2"/>
    <property type="match status" value="1"/>
</dbReference>
<dbReference type="GO" id="GO:0005198">
    <property type="term" value="F:structural molecule activity"/>
    <property type="evidence" value="ECO:0007669"/>
    <property type="project" value="InterPro"/>
</dbReference>
<evidence type="ECO:0000256" key="1">
    <source>
        <dbReference type="SAM" id="MobiDB-lite"/>
    </source>
</evidence>
<comment type="caution">
    <text evidence="2">The sequence shown here is derived from an EMBL/GenBank/DDBJ whole genome shotgun (WGS) entry which is preliminary data.</text>
</comment>
<protein>
    <submittedName>
        <fullName evidence="2">Phage portal protein</fullName>
    </submittedName>
</protein>
<evidence type="ECO:0000313" key="3">
    <source>
        <dbReference type="Proteomes" id="UP000315454"/>
    </source>
</evidence>
<dbReference type="AlphaFoldDB" id="A0A524RVZ8"/>
<dbReference type="Proteomes" id="UP000315454">
    <property type="component" value="Unassembled WGS sequence"/>
</dbReference>
<proteinExistence type="predicted"/>
<dbReference type="GO" id="GO:0019068">
    <property type="term" value="P:virion assembly"/>
    <property type="evidence" value="ECO:0007669"/>
    <property type="project" value="InterPro"/>
</dbReference>